<feature type="transmembrane region" description="Helical" evidence="9">
    <location>
        <begin position="320"/>
        <end position="337"/>
    </location>
</feature>
<dbReference type="Proteomes" id="UP001482520">
    <property type="component" value="Unassembled WGS sequence"/>
</dbReference>
<name>A0ABV1NUD5_9ACTN</name>
<evidence type="ECO:0000256" key="4">
    <source>
        <dbReference type="ARBA" id="ARBA00022475"/>
    </source>
</evidence>
<feature type="compositionally biased region" description="Low complexity" evidence="8">
    <location>
        <begin position="483"/>
        <end position="492"/>
    </location>
</feature>
<keyword evidence="7 9" id="KW-0472">Membrane</keyword>
<evidence type="ECO:0000313" key="11">
    <source>
        <dbReference type="EMBL" id="MEQ7846116.1"/>
    </source>
</evidence>
<dbReference type="EMBL" id="JBEGDP010000002">
    <property type="protein sequence ID" value="MEQ7846116.1"/>
    <property type="molecule type" value="Genomic_DNA"/>
</dbReference>
<feature type="transmembrane region" description="Helical" evidence="9">
    <location>
        <begin position="349"/>
        <end position="367"/>
    </location>
</feature>
<feature type="transmembrane region" description="Helical" evidence="9">
    <location>
        <begin position="93"/>
        <end position="119"/>
    </location>
</feature>
<comment type="subcellular location">
    <subcellularLocation>
        <location evidence="1">Cell membrane</location>
        <topology evidence="1">Multi-pass membrane protein</topology>
    </subcellularLocation>
</comment>
<sequence>MPDTLTDPHAPAPADPGAGLPPGAARLVALLVGSAFVVILNETIMSVALPRLMVEFSIAASTAQWITTAFLLTMAVVIPVTGYLIGRFSLRTLFTVAMSAFTAGTLLAALAPTFAVLVLARVVQASGTAIMMPLLITTILNLVPAERRGRMMGTISIVISVAPAVGPTVSGVVLDQLSWRWMFWIVLPIAVLALGLGRLWVRDVAERTAVPVDVASVVLSALGFSGLVYGLSSIGESASGDAPVSPWVPLGAGLVALGLFVHRQLHLGERALLDLRAFGSRAFAVAVALVVVAMMALFGTLILLPIFLQDVLGLSTLRTGLVLLPGGVVMGLMAPVVGRVFDRVGPRPLVPPGAVVASAALWLMSTFDQGTATATVVGAHVLLSIGIALMFTPLLTSALGSLPPHLYSHGSAIVSTVQQVAGAAGTALFVTVMTRGATRAAEGGAPAAAATASGVQDALLWGGVVSAVAVLLSLLVRTPATAASAPQATAEPGTDRSRAGERGSDETASVG</sequence>
<evidence type="ECO:0000313" key="12">
    <source>
        <dbReference type="Proteomes" id="UP001482520"/>
    </source>
</evidence>
<dbReference type="PANTHER" id="PTHR42718">
    <property type="entry name" value="MAJOR FACILITATOR SUPERFAMILY MULTIDRUG TRANSPORTER MFSC"/>
    <property type="match status" value="1"/>
</dbReference>
<feature type="transmembrane region" description="Helical" evidence="9">
    <location>
        <begin position="244"/>
        <end position="261"/>
    </location>
</feature>
<dbReference type="InterPro" id="IPR011701">
    <property type="entry name" value="MFS"/>
</dbReference>
<reference evidence="11 12" key="1">
    <citation type="submission" date="2024-02" db="EMBL/GenBank/DDBJ databases">
        <title>Full genome sequence of Nocardioides kribbensis.</title>
        <authorList>
            <person name="Poletto B.L."/>
            <person name="Silva G."/>
            <person name="Galante D."/>
            <person name="Campos K.R."/>
            <person name="Santos M.B.N."/>
            <person name="Sacchi C.T."/>
        </authorList>
    </citation>
    <scope>NUCLEOTIDE SEQUENCE [LARGE SCALE GENOMIC DNA]</scope>
    <source>
        <strain evidence="11 12">O4R</strain>
    </source>
</reference>
<keyword evidence="4" id="KW-1003">Cell membrane</keyword>
<dbReference type="CDD" id="cd17503">
    <property type="entry name" value="MFS_LmrB_MDR_like"/>
    <property type="match status" value="1"/>
</dbReference>
<feature type="transmembrane region" description="Helical" evidence="9">
    <location>
        <begin position="181"/>
        <end position="201"/>
    </location>
</feature>
<feature type="compositionally biased region" description="Basic and acidic residues" evidence="8">
    <location>
        <begin position="493"/>
        <end position="505"/>
    </location>
</feature>
<dbReference type="Gene3D" id="1.20.1250.20">
    <property type="entry name" value="MFS general substrate transporter like domains"/>
    <property type="match status" value="1"/>
</dbReference>
<feature type="transmembrane region" description="Helical" evidence="9">
    <location>
        <begin position="282"/>
        <end position="308"/>
    </location>
</feature>
<keyword evidence="3" id="KW-0813">Transport</keyword>
<evidence type="ECO:0000256" key="6">
    <source>
        <dbReference type="ARBA" id="ARBA00022989"/>
    </source>
</evidence>
<keyword evidence="6 9" id="KW-1133">Transmembrane helix</keyword>
<feature type="transmembrane region" description="Helical" evidence="9">
    <location>
        <begin position="65"/>
        <end position="86"/>
    </location>
</feature>
<dbReference type="InterPro" id="IPR004638">
    <property type="entry name" value="EmrB-like"/>
</dbReference>
<evidence type="ECO:0000256" key="2">
    <source>
        <dbReference type="ARBA" id="ARBA00008537"/>
    </source>
</evidence>
<dbReference type="RefSeq" id="WP_349803688.1">
    <property type="nucleotide sequence ID" value="NZ_JBEGDP010000002.1"/>
</dbReference>
<comment type="caution">
    <text evidence="11">The sequence shown here is derived from an EMBL/GenBank/DDBJ whole genome shotgun (WGS) entry which is preliminary data.</text>
</comment>
<feature type="transmembrane region" description="Helical" evidence="9">
    <location>
        <begin position="379"/>
        <end position="399"/>
    </location>
</feature>
<comment type="similarity">
    <text evidence="2">Belongs to the major facilitator superfamily. EmrB family.</text>
</comment>
<dbReference type="NCBIfam" id="TIGR00711">
    <property type="entry name" value="efflux_EmrB"/>
    <property type="match status" value="1"/>
</dbReference>
<feature type="transmembrane region" description="Helical" evidence="9">
    <location>
        <begin position="155"/>
        <end position="175"/>
    </location>
</feature>
<evidence type="ECO:0000256" key="7">
    <source>
        <dbReference type="ARBA" id="ARBA00023136"/>
    </source>
</evidence>
<feature type="transmembrane region" description="Helical" evidence="9">
    <location>
        <begin position="213"/>
        <end position="232"/>
    </location>
</feature>
<organism evidence="11 12">
    <name type="scientific">Nocardioides kribbensis</name>
    <dbReference type="NCBI Taxonomy" id="305517"/>
    <lineage>
        <taxon>Bacteria</taxon>
        <taxon>Bacillati</taxon>
        <taxon>Actinomycetota</taxon>
        <taxon>Actinomycetes</taxon>
        <taxon>Propionibacteriales</taxon>
        <taxon>Nocardioidaceae</taxon>
        <taxon>Nocardioides</taxon>
    </lineage>
</organism>
<dbReference type="SUPFAM" id="SSF103473">
    <property type="entry name" value="MFS general substrate transporter"/>
    <property type="match status" value="1"/>
</dbReference>
<feature type="domain" description="Major facilitator superfamily (MFS) profile" evidence="10">
    <location>
        <begin position="27"/>
        <end position="481"/>
    </location>
</feature>
<evidence type="ECO:0000256" key="1">
    <source>
        <dbReference type="ARBA" id="ARBA00004651"/>
    </source>
</evidence>
<dbReference type="InterPro" id="IPR036259">
    <property type="entry name" value="MFS_trans_sf"/>
</dbReference>
<dbReference type="Pfam" id="PF07690">
    <property type="entry name" value="MFS_1"/>
    <property type="match status" value="1"/>
</dbReference>
<keyword evidence="12" id="KW-1185">Reference proteome</keyword>
<feature type="transmembrane region" description="Helical" evidence="9">
    <location>
        <begin position="420"/>
        <end position="438"/>
    </location>
</feature>
<evidence type="ECO:0000256" key="3">
    <source>
        <dbReference type="ARBA" id="ARBA00022448"/>
    </source>
</evidence>
<feature type="region of interest" description="Disordered" evidence="8">
    <location>
        <begin position="483"/>
        <end position="511"/>
    </location>
</feature>
<dbReference type="PANTHER" id="PTHR42718:SF9">
    <property type="entry name" value="MAJOR FACILITATOR SUPERFAMILY MULTIDRUG TRANSPORTER MFSC"/>
    <property type="match status" value="1"/>
</dbReference>
<keyword evidence="5 9" id="KW-0812">Transmembrane</keyword>
<protein>
    <submittedName>
        <fullName evidence="11">DHA2 family efflux MFS transporter permease subunit</fullName>
    </submittedName>
</protein>
<feature type="transmembrane region" description="Helical" evidence="9">
    <location>
        <begin position="27"/>
        <end position="53"/>
    </location>
</feature>
<feature type="transmembrane region" description="Helical" evidence="9">
    <location>
        <begin position="458"/>
        <end position="476"/>
    </location>
</feature>
<dbReference type="PROSITE" id="PS50850">
    <property type="entry name" value="MFS"/>
    <property type="match status" value="1"/>
</dbReference>
<evidence type="ECO:0000256" key="5">
    <source>
        <dbReference type="ARBA" id="ARBA00022692"/>
    </source>
</evidence>
<dbReference type="Gene3D" id="1.20.1720.10">
    <property type="entry name" value="Multidrug resistance protein D"/>
    <property type="match status" value="1"/>
</dbReference>
<gene>
    <name evidence="11" type="ORF">V6R90_02420</name>
</gene>
<feature type="transmembrane region" description="Helical" evidence="9">
    <location>
        <begin position="125"/>
        <end position="143"/>
    </location>
</feature>
<dbReference type="InterPro" id="IPR020846">
    <property type="entry name" value="MFS_dom"/>
</dbReference>
<evidence type="ECO:0000259" key="10">
    <source>
        <dbReference type="PROSITE" id="PS50850"/>
    </source>
</evidence>
<accession>A0ABV1NUD5</accession>
<evidence type="ECO:0000256" key="9">
    <source>
        <dbReference type="SAM" id="Phobius"/>
    </source>
</evidence>
<proteinExistence type="inferred from homology"/>
<dbReference type="PRINTS" id="PR01036">
    <property type="entry name" value="TCRTETB"/>
</dbReference>
<evidence type="ECO:0000256" key="8">
    <source>
        <dbReference type="SAM" id="MobiDB-lite"/>
    </source>
</evidence>